<dbReference type="PIRSF" id="PIRSF002155">
    <property type="entry name" value="Ribosomal_L1"/>
    <property type="match status" value="1"/>
</dbReference>
<dbReference type="AlphaFoldDB" id="M1E7X7"/>
<dbReference type="PANTHER" id="PTHR36427:SF3">
    <property type="entry name" value="LARGE RIBOSOMAL SUBUNIT PROTEIN UL1M"/>
    <property type="match status" value="1"/>
</dbReference>
<evidence type="ECO:0000313" key="12">
    <source>
        <dbReference type="EMBL" id="AEE14194.1"/>
    </source>
</evidence>
<organism evidence="12 13">
    <name type="scientific">Thermodesulfobium narugense DSM 14796</name>
    <dbReference type="NCBI Taxonomy" id="747365"/>
    <lineage>
        <taxon>Bacteria</taxon>
        <taxon>Pseudomonadati</taxon>
        <taxon>Thermodesulfobiota</taxon>
        <taxon>Thermodesulfobiia</taxon>
        <taxon>Thermodesulfobiales</taxon>
        <taxon>Thermodesulfobiaceae</taxon>
        <taxon>Thermodesulfobium</taxon>
    </lineage>
</organism>
<dbReference type="Gene3D" id="3.40.50.790">
    <property type="match status" value="1"/>
</dbReference>
<protein>
    <recommendedName>
        <fullName evidence="9 10">Large ribosomal subunit protein uL1</fullName>
    </recommendedName>
</protein>
<dbReference type="InterPro" id="IPR028364">
    <property type="entry name" value="Ribosomal_uL1/biogenesis"/>
</dbReference>
<dbReference type="SUPFAM" id="SSF56808">
    <property type="entry name" value="Ribosomal protein L1"/>
    <property type="match status" value="1"/>
</dbReference>
<evidence type="ECO:0000256" key="3">
    <source>
        <dbReference type="ARBA" id="ARBA00022555"/>
    </source>
</evidence>
<dbReference type="HOGENOM" id="CLU_062853_0_0_9"/>
<dbReference type="InterPro" id="IPR023673">
    <property type="entry name" value="Ribosomal_uL1_CS"/>
</dbReference>
<evidence type="ECO:0000256" key="1">
    <source>
        <dbReference type="ARBA" id="ARBA00010531"/>
    </source>
</evidence>
<dbReference type="GO" id="GO:0006417">
    <property type="term" value="P:regulation of translation"/>
    <property type="evidence" value="ECO:0007669"/>
    <property type="project" value="UniProtKB-KW"/>
</dbReference>
<comment type="function">
    <text evidence="10">Binds directly to 23S rRNA. The L1 stalk is quite mobile in the ribosome, and is involved in E site tRNA release.</text>
</comment>
<dbReference type="STRING" id="747365.Thena_0556"/>
<evidence type="ECO:0000256" key="10">
    <source>
        <dbReference type="HAMAP-Rule" id="MF_01318"/>
    </source>
</evidence>
<evidence type="ECO:0000313" key="13">
    <source>
        <dbReference type="Proteomes" id="UP000011765"/>
    </source>
</evidence>
<dbReference type="NCBIfam" id="TIGR01169">
    <property type="entry name" value="rplA_bact"/>
    <property type="match status" value="1"/>
</dbReference>
<dbReference type="GO" id="GO:0003735">
    <property type="term" value="F:structural constituent of ribosome"/>
    <property type="evidence" value="ECO:0007669"/>
    <property type="project" value="InterPro"/>
</dbReference>
<evidence type="ECO:0000256" key="11">
    <source>
        <dbReference type="RuleBase" id="RU000659"/>
    </source>
</evidence>
<dbReference type="KEGG" id="tnr:Thena_0556"/>
<dbReference type="Pfam" id="PF00687">
    <property type="entry name" value="Ribosomal_L1"/>
    <property type="match status" value="1"/>
</dbReference>
<dbReference type="CDD" id="cd00403">
    <property type="entry name" value="Ribosomal_L1"/>
    <property type="match status" value="1"/>
</dbReference>
<dbReference type="HAMAP" id="MF_01318_B">
    <property type="entry name" value="Ribosomal_uL1_B"/>
    <property type="match status" value="1"/>
</dbReference>
<keyword evidence="4 10" id="KW-0699">rRNA-binding</keyword>
<keyword evidence="13" id="KW-1185">Reference proteome</keyword>
<keyword evidence="6 10" id="KW-0694">RNA-binding</keyword>
<dbReference type="InterPro" id="IPR023674">
    <property type="entry name" value="Ribosomal_uL1-like"/>
</dbReference>
<evidence type="ECO:0000256" key="2">
    <source>
        <dbReference type="ARBA" id="ARBA00022491"/>
    </source>
</evidence>
<dbReference type="EMBL" id="CP002690">
    <property type="protein sequence ID" value="AEE14194.1"/>
    <property type="molecule type" value="Genomic_DNA"/>
</dbReference>
<comment type="similarity">
    <text evidence="1 10 11">Belongs to the universal ribosomal protein uL1 family.</text>
</comment>
<accession>M1E7X7</accession>
<keyword evidence="8 10" id="KW-0687">Ribonucleoprotein</keyword>
<dbReference type="InterPro" id="IPR002143">
    <property type="entry name" value="Ribosomal_uL1"/>
</dbReference>
<proteinExistence type="inferred from homology"/>
<gene>
    <name evidence="10" type="primary">rplA</name>
    <name evidence="12" type="ORF">Thena_0556</name>
</gene>
<dbReference type="GO" id="GO:0019843">
    <property type="term" value="F:rRNA binding"/>
    <property type="evidence" value="ECO:0007669"/>
    <property type="project" value="UniProtKB-UniRule"/>
</dbReference>
<dbReference type="Proteomes" id="UP000011765">
    <property type="component" value="Chromosome"/>
</dbReference>
<keyword evidence="3 10" id="KW-0820">tRNA-binding</keyword>
<dbReference type="InterPro" id="IPR016095">
    <property type="entry name" value="Ribosomal_uL1_3-a/b-sand"/>
</dbReference>
<dbReference type="GO" id="GO:0006412">
    <property type="term" value="P:translation"/>
    <property type="evidence" value="ECO:0007669"/>
    <property type="project" value="UniProtKB-UniRule"/>
</dbReference>
<dbReference type="OrthoDB" id="9803740at2"/>
<dbReference type="RefSeq" id="WP_013755921.1">
    <property type="nucleotide sequence ID" value="NC_015499.1"/>
</dbReference>
<dbReference type="GO" id="GO:0000049">
    <property type="term" value="F:tRNA binding"/>
    <property type="evidence" value="ECO:0007669"/>
    <property type="project" value="UniProtKB-KW"/>
</dbReference>
<name>M1E7X7_9BACT</name>
<dbReference type="eggNOG" id="COG0081">
    <property type="taxonomic scope" value="Bacteria"/>
</dbReference>
<comment type="function">
    <text evidence="10">Protein L1 is also a translational repressor protein, it controls the translation of the L11 operon by binding to its mRNA.</text>
</comment>
<evidence type="ECO:0000256" key="6">
    <source>
        <dbReference type="ARBA" id="ARBA00022884"/>
    </source>
</evidence>
<comment type="subunit">
    <text evidence="10">Part of the 50S ribosomal subunit.</text>
</comment>
<dbReference type="InterPro" id="IPR005878">
    <property type="entry name" value="Ribosom_uL1_bac-type"/>
</dbReference>
<evidence type="ECO:0000256" key="4">
    <source>
        <dbReference type="ARBA" id="ARBA00022730"/>
    </source>
</evidence>
<dbReference type="Gene3D" id="3.30.190.20">
    <property type="match status" value="1"/>
</dbReference>
<reference evidence="12 13" key="1">
    <citation type="submission" date="2011-04" db="EMBL/GenBank/DDBJ databases">
        <title>The complete genome of Thermodesulfobium narugense DSM 14796.</title>
        <authorList>
            <consortium name="US DOE Joint Genome Institute (JGI-PGF)"/>
            <person name="Lucas S."/>
            <person name="Han J."/>
            <person name="Lapidus A."/>
            <person name="Bruce D."/>
            <person name="Goodwin L."/>
            <person name="Pitluck S."/>
            <person name="Peters L."/>
            <person name="Kyrpides N."/>
            <person name="Mavromatis K."/>
            <person name="Pagani I."/>
            <person name="Ivanova N."/>
            <person name="Ovchinnikova G."/>
            <person name="Zhang X."/>
            <person name="Saunders L."/>
            <person name="Detter J.C."/>
            <person name="Tapia R."/>
            <person name="Han C."/>
            <person name="Land M."/>
            <person name="Hauser L."/>
            <person name="Markowitz V."/>
            <person name="Cheng J.-F."/>
            <person name="Hugenholtz P."/>
            <person name="Woyke T."/>
            <person name="Wu D."/>
            <person name="Spring S."/>
            <person name="Schroeder M."/>
            <person name="Brambilla E."/>
            <person name="Klenk H.-P."/>
            <person name="Eisen J.A."/>
        </authorList>
    </citation>
    <scope>NUCLEOTIDE SEQUENCE [LARGE SCALE GENOMIC DNA]</scope>
    <source>
        <strain evidence="12 13">DSM 14796</strain>
    </source>
</reference>
<evidence type="ECO:0000256" key="8">
    <source>
        <dbReference type="ARBA" id="ARBA00023274"/>
    </source>
</evidence>
<keyword evidence="2 10" id="KW-0678">Repressor</keyword>
<evidence type="ECO:0000256" key="9">
    <source>
        <dbReference type="ARBA" id="ARBA00035241"/>
    </source>
</evidence>
<keyword evidence="7 10" id="KW-0689">Ribosomal protein</keyword>
<sequence>MHKRSKRYVQALSLFDRNQKYDPVQAFEIVQNSPKAKFDETVEVSVRTGLDVKHADQQIRTTVSLPAGTGKKVRVLVVAKGEKANEAKEAGADYVGAEDILQKIQQENWFDFDVIIATPDMMGALGKLGRILGPKGLMPNPKTGTVTFDIARAVKEFKAGKVELRTDKSGILHVPIGKVSFSKEDLMANFAAVMDTILRSKPSAAKGTYLKSITVSSTMGPGIKIDTNKATESVKKVNL</sequence>
<evidence type="ECO:0000256" key="5">
    <source>
        <dbReference type="ARBA" id="ARBA00022845"/>
    </source>
</evidence>
<keyword evidence="5 10" id="KW-0810">Translation regulation</keyword>
<dbReference type="FunFam" id="3.40.50.790:FF:000001">
    <property type="entry name" value="50S ribosomal protein L1"/>
    <property type="match status" value="1"/>
</dbReference>
<dbReference type="GO" id="GO:0015934">
    <property type="term" value="C:large ribosomal subunit"/>
    <property type="evidence" value="ECO:0007669"/>
    <property type="project" value="InterPro"/>
</dbReference>
<dbReference type="PANTHER" id="PTHR36427">
    <property type="entry name" value="54S RIBOSOMAL PROTEIN L1, MITOCHONDRIAL"/>
    <property type="match status" value="1"/>
</dbReference>
<evidence type="ECO:0000256" key="7">
    <source>
        <dbReference type="ARBA" id="ARBA00022980"/>
    </source>
</evidence>
<dbReference type="PROSITE" id="PS01199">
    <property type="entry name" value="RIBOSOMAL_L1"/>
    <property type="match status" value="1"/>
</dbReference>